<comment type="similarity">
    <text evidence="1">Belongs to the API5 family.</text>
</comment>
<dbReference type="RefSeq" id="XP_022142240.1">
    <property type="nucleotide sequence ID" value="XM_022286548.1"/>
</dbReference>
<dbReference type="GO" id="GO:0003729">
    <property type="term" value="F:mRNA binding"/>
    <property type="evidence" value="ECO:0007669"/>
    <property type="project" value="TreeGrafter"/>
</dbReference>
<dbReference type="GO" id="GO:0005634">
    <property type="term" value="C:nucleus"/>
    <property type="evidence" value="ECO:0007669"/>
    <property type="project" value="TreeGrafter"/>
</dbReference>
<dbReference type="InterPro" id="IPR016024">
    <property type="entry name" value="ARM-type_fold"/>
</dbReference>
<dbReference type="PANTHER" id="PTHR12758:SF19">
    <property type="entry name" value="APOPTOSIS INHIBITOR 5"/>
    <property type="match status" value="1"/>
</dbReference>
<protein>
    <submittedName>
        <fullName evidence="5">Apoptosis inhibitor 5-like protein API5</fullName>
    </submittedName>
</protein>
<name>A0A6J1CKD2_MOMCH</name>
<dbReference type="GeneID" id="111012404"/>
<dbReference type="GO" id="GO:0043067">
    <property type="term" value="P:regulation of programmed cell death"/>
    <property type="evidence" value="ECO:0007669"/>
    <property type="project" value="TreeGrafter"/>
</dbReference>
<dbReference type="SUPFAM" id="SSF48371">
    <property type="entry name" value="ARM repeat"/>
    <property type="match status" value="1"/>
</dbReference>
<dbReference type="AlphaFoldDB" id="A0A6J1CKD2"/>
<keyword evidence="2" id="KW-0053">Apoptosis</keyword>
<dbReference type="OrthoDB" id="19224at2759"/>
<organism evidence="4 5">
    <name type="scientific">Momordica charantia</name>
    <name type="common">Bitter gourd</name>
    <name type="synonym">Balsam pear</name>
    <dbReference type="NCBI Taxonomy" id="3673"/>
    <lineage>
        <taxon>Eukaryota</taxon>
        <taxon>Viridiplantae</taxon>
        <taxon>Streptophyta</taxon>
        <taxon>Embryophyta</taxon>
        <taxon>Tracheophyta</taxon>
        <taxon>Spermatophyta</taxon>
        <taxon>Magnoliopsida</taxon>
        <taxon>eudicotyledons</taxon>
        <taxon>Gunneridae</taxon>
        <taxon>Pentapetalae</taxon>
        <taxon>rosids</taxon>
        <taxon>fabids</taxon>
        <taxon>Cucurbitales</taxon>
        <taxon>Cucurbitaceae</taxon>
        <taxon>Momordiceae</taxon>
        <taxon>Momordica</taxon>
    </lineage>
</organism>
<evidence type="ECO:0000256" key="1">
    <source>
        <dbReference type="ARBA" id="ARBA00009515"/>
    </source>
</evidence>
<gene>
    <name evidence="5" type="primary">LOC111012404</name>
</gene>
<dbReference type="KEGG" id="mcha:111012404"/>
<dbReference type="Pfam" id="PF05918">
    <property type="entry name" value="API5"/>
    <property type="match status" value="1"/>
</dbReference>
<evidence type="ECO:0000256" key="2">
    <source>
        <dbReference type="ARBA" id="ARBA00022703"/>
    </source>
</evidence>
<keyword evidence="4" id="KW-1185">Reference proteome</keyword>
<dbReference type="Proteomes" id="UP000504603">
    <property type="component" value="Unplaced"/>
</dbReference>
<feature type="region of interest" description="Disordered" evidence="3">
    <location>
        <begin position="481"/>
        <end position="508"/>
    </location>
</feature>
<dbReference type="PANTHER" id="PTHR12758">
    <property type="entry name" value="APOPTOSIS INHIBITOR 5-RELATED"/>
    <property type="match status" value="1"/>
</dbReference>
<reference evidence="5" key="1">
    <citation type="submission" date="2025-08" db="UniProtKB">
        <authorList>
            <consortium name="RefSeq"/>
        </authorList>
    </citation>
    <scope>IDENTIFICATION</scope>
    <source>
        <strain evidence="5">OHB3-1</strain>
    </source>
</reference>
<evidence type="ECO:0000256" key="3">
    <source>
        <dbReference type="SAM" id="MobiDB-lite"/>
    </source>
</evidence>
<accession>A0A6J1CKD2</accession>
<sequence>MSEPSEEAQHIEKLYEFGERLNEAEDKSQHVKDYQGIIDAAKTSTKAKQLAAQLIPRFFKFFPSLSGPAIDAHIDLIEEEELAIRVQAIRGLPLFCKDTPENIGKIVDILVQILASEEFVERDAVHKALMALLRQDVKASLTALFKHIGSVDEPTTDEVIREKVLSFIRDKVFPIKTELLKPQEEMERHITDLIKKSLEDVTGAEFRMFMDFLKSLSIFGEKAPPERLKELIGIIEGQADLDAQFNVADADHIDRLISCLFMAIPFVVRGASSCKFLSYLNKHVIPVFEKLPEERKLDLLKALAEFSPYTTPQDSRQFLPSVVQLLKKYMPGRKTGEEMNFTYVECLLYTFHHLAHKVPNATNSLCGYKVVTGQPSDRLGEDFSDNYKDFTERLTNIEELTRATIKKLTQGMDEHNKAMAAAKSDEAKSNIKTQQQNAKTGLRTCNNILAMAKPLHAKAPSFIGDNSINLSWKEVAKTPVSSTTSATGGKRPAIAANGSNNIPLKKGRGAGGLQNQLVNRALEGLSYGGRGGMRGGRGRGWGARGRGRGYR</sequence>
<dbReference type="InterPro" id="IPR008383">
    <property type="entry name" value="API5"/>
</dbReference>
<evidence type="ECO:0000313" key="4">
    <source>
        <dbReference type="Proteomes" id="UP000504603"/>
    </source>
</evidence>
<proteinExistence type="inferred from homology"/>
<evidence type="ECO:0000313" key="5">
    <source>
        <dbReference type="RefSeq" id="XP_022142240.1"/>
    </source>
</evidence>